<dbReference type="EMBL" id="KX711710">
    <property type="protein sequence ID" value="AOZ64554.1"/>
    <property type="molecule type" value="Genomic_DNA"/>
</dbReference>
<gene>
    <name evidence="1" type="ORF">BB757_054</name>
</gene>
<proteinExistence type="predicted"/>
<sequence length="70" mass="8215">MLSRQDRGERAWHQRDAAWQRKLARWATEDEQHSPYPAARARAREDRRLALVAHRRALGMSRWAATPPQG</sequence>
<protein>
    <submittedName>
        <fullName evidence="1">Uncharacterized protein</fullName>
    </submittedName>
</protein>
<evidence type="ECO:0000313" key="1">
    <source>
        <dbReference type="EMBL" id="AOZ64554.1"/>
    </source>
</evidence>
<organism evidence="1 2">
    <name type="scientific">Pseudomonas phage vB_Pae-TbilisiM32</name>
    <dbReference type="NCBI Taxonomy" id="1141525"/>
    <lineage>
        <taxon>Viruses</taxon>
        <taxon>Duplodnaviria</taxon>
        <taxon>Heunggongvirae</taxon>
        <taxon>Uroviricota</taxon>
        <taxon>Caudoviricetes</taxon>
        <taxon>Autographivirales</taxon>
        <taxon>Autoscriptoviridae</taxon>
        <taxon>Krylovirinae</taxon>
        <taxon>Phikmvvirus</taxon>
        <taxon>Phikmvvirus PT5</taxon>
    </lineage>
</organism>
<name>A0A1I9SCH7_9CAUD</name>
<reference evidence="1 2" key="1">
    <citation type="submission" date="2016-08" db="EMBL/GenBank/DDBJ databases">
        <title>Modified complete genome sequence of Pseudomonas phage vB_Pae-TbilisiM32.</title>
        <authorList>
            <person name="Wang L."/>
            <person name="Zu X."/>
            <person name="Xu D."/>
            <person name="Gu Y."/>
            <person name="Zhang T."/>
        </authorList>
    </citation>
    <scope>NUCLEOTIDE SEQUENCE [LARGE SCALE GENOMIC DNA]</scope>
</reference>
<dbReference type="Proteomes" id="UP000225803">
    <property type="component" value="Segment"/>
</dbReference>
<accession>A0A1I9SCH7</accession>
<evidence type="ECO:0000313" key="2">
    <source>
        <dbReference type="Proteomes" id="UP000225803"/>
    </source>
</evidence>